<dbReference type="SUPFAM" id="SSF55781">
    <property type="entry name" value="GAF domain-like"/>
    <property type="match status" value="1"/>
</dbReference>
<comment type="caution">
    <text evidence="2">The sequence shown here is derived from an EMBL/GenBank/DDBJ whole genome shotgun (WGS) entry which is preliminary data.</text>
</comment>
<dbReference type="Gene3D" id="3.30.450.40">
    <property type="match status" value="1"/>
</dbReference>
<sequence length="215" mass="23364">MSLDAQQVGDFLKANPDFLKQNPGILAFVHLPSGSAGGNVASLHERQMQTMRDKVKALEHKLVELSRAAVENQSIIDSLQAVQRRLLMVQDAEQLPSLITQLIGQHFHVPMVKLVLWRDQSVDQADVDIVNSMNSLFCGFAENAPTLAVFEGESVQPRSVVLIPLRVGASPESFGCLGLGSSDKDRFAPNLETDFLATLAEMACAALSRLNKAAN</sequence>
<proteinExistence type="predicted"/>
<gene>
    <name evidence="2" type="ORF">GCM10007875_23360</name>
</gene>
<organism evidence="2 3">
    <name type="scientific">Limnobacter litoralis</name>
    <dbReference type="NCBI Taxonomy" id="481366"/>
    <lineage>
        <taxon>Bacteria</taxon>
        <taxon>Pseudomonadati</taxon>
        <taxon>Pseudomonadota</taxon>
        <taxon>Betaproteobacteria</taxon>
        <taxon>Burkholderiales</taxon>
        <taxon>Burkholderiaceae</taxon>
        <taxon>Limnobacter</taxon>
    </lineage>
</organism>
<evidence type="ECO:0000256" key="1">
    <source>
        <dbReference type="SAM" id="Coils"/>
    </source>
</evidence>
<evidence type="ECO:0000313" key="2">
    <source>
        <dbReference type="EMBL" id="GLR27245.1"/>
    </source>
</evidence>
<evidence type="ECO:0000313" key="3">
    <source>
        <dbReference type="Proteomes" id="UP001156664"/>
    </source>
</evidence>
<protein>
    <recommendedName>
        <fullName evidence="4">DUF484 family protein</fullName>
    </recommendedName>
</protein>
<dbReference type="InterPro" id="IPR029016">
    <property type="entry name" value="GAF-like_dom_sf"/>
</dbReference>
<keyword evidence="1" id="KW-0175">Coiled coil</keyword>
<dbReference type="Proteomes" id="UP001156664">
    <property type="component" value="Unassembled WGS sequence"/>
</dbReference>
<keyword evidence="3" id="KW-1185">Reference proteome</keyword>
<dbReference type="PANTHER" id="PTHR38765:SF1">
    <property type="entry name" value="DUF484 DOMAIN-CONTAINING PROTEIN"/>
    <property type="match status" value="1"/>
</dbReference>
<evidence type="ECO:0008006" key="4">
    <source>
        <dbReference type="Google" id="ProtNLM"/>
    </source>
</evidence>
<feature type="coiled-coil region" evidence="1">
    <location>
        <begin position="41"/>
        <end position="68"/>
    </location>
</feature>
<name>A0ABQ5YRI2_9BURK</name>
<accession>A0ABQ5YRI2</accession>
<dbReference type="RefSeq" id="WP_284281984.1">
    <property type="nucleotide sequence ID" value="NZ_BSOJ01000028.1"/>
</dbReference>
<dbReference type="PANTHER" id="PTHR38765">
    <property type="entry name" value="DUF484 DOMAIN-CONTAINING PROTEIN"/>
    <property type="match status" value="1"/>
</dbReference>
<reference evidence="3" key="1">
    <citation type="journal article" date="2019" name="Int. J. Syst. Evol. Microbiol.">
        <title>The Global Catalogue of Microorganisms (GCM) 10K type strain sequencing project: providing services to taxonomists for standard genome sequencing and annotation.</title>
        <authorList>
            <consortium name="The Broad Institute Genomics Platform"/>
            <consortium name="The Broad Institute Genome Sequencing Center for Infectious Disease"/>
            <person name="Wu L."/>
            <person name="Ma J."/>
        </authorList>
    </citation>
    <scope>NUCLEOTIDE SEQUENCE [LARGE SCALE GENOMIC DNA]</scope>
    <source>
        <strain evidence="3">NBRC 105857</strain>
    </source>
</reference>
<dbReference type="EMBL" id="BSOJ01000028">
    <property type="protein sequence ID" value="GLR27245.1"/>
    <property type="molecule type" value="Genomic_DNA"/>
</dbReference>
<dbReference type="Pfam" id="PF04340">
    <property type="entry name" value="DUF484"/>
    <property type="match status" value="1"/>
</dbReference>
<dbReference type="InterPro" id="IPR007435">
    <property type="entry name" value="DUF484"/>
</dbReference>